<proteinExistence type="predicted"/>
<protein>
    <submittedName>
        <fullName evidence="1">Uncharacterized protein</fullName>
    </submittedName>
</protein>
<reference evidence="1" key="1">
    <citation type="journal article" date="2023" name="IScience">
        <title>Live-bearing cockroach genome reveals convergent evolutionary mechanisms linked to viviparity in insects and beyond.</title>
        <authorList>
            <person name="Fouks B."/>
            <person name="Harrison M.C."/>
            <person name="Mikhailova A.A."/>
            <person name="Marchal E."/>
            <person name="English S."/>
            <person name="Carruthers M."/>
            <person name="Jennings E.C."/>
            <person name="Chiamaka E.L."/>
            <person name="Frigard R.A."/>
            <person name="Pippel M."/>
            <person name="Attardo G.M."/>
            <person name="Benoit J.B."/>
            <person name="Bornberg-Bauer E."/>
            <person name="Tobe S.S."/>
        </authorList>
    </citation>
    <scope>NUCLEOTIDE SEQUENCE</scope>
    <source>
        <strain evidence="1">Stay&amp;Tobe</strain>
    </source>
</reference>
<gene>
    <name evidence="1" type="ORF">L9F63_016869</name>
</gene>
<sequence length="151" mass="16523">HSIHQITLKNTGIVPLNFKLLVTTHESYPVRPSSAVLFQAAKLQTEMSLSSLNSKVSSKVMSSTSLKAHSSRISGNLSNVQYSSNISRNLQGKKISSAKFNSNVFGFKNILRNLSTADYLRPTGRKLSGGGRHYKTANKSILQLSDNEQGQ</sequence>
<dbReference type="EMBL" id="JASPKZ010004577">
    <property type="protein sequence ID" value="KAJ9590006.1"/>
    <property type="molecule type" value="Genomic_DNA"/>
</dbReference>
<dbReference type="Proteomes" id="UP001233999">
    <property type="component" value="Unassembled WGS sequence"/>
</dbReference>
<evidence type="ECO:0000313" key="2">
    <source>
        <dbReference type="Proteomes" id="UP001233999"/>
    </source>
</evidence>
<accession>A0AAD8EH65</accession>
<organism evidence="1 2">
    <name type="scientific">Diploptera punctata</name>
    <name type="common">Pacific beetle cockroach</name>
    <dbReference type="NCBI Taxonomy" id="6984"/>
    <lineage>
        <taxon>Eukaryota</taxon>
        <taxon>Metazoa</taxon>
        <taxon>Ecdysozoa</taxon>
        <taxon>Arthropoda</taxon>
        <taxon>Hexapoda</taxon>
        <taxon>Insecta</taxon>
        <taxon>Pterygota</taxon>
        <taxon>Neoptera</taxon>
        <taxon>Polyneoptera</taxon>
        <taxon>Dictyoptera</taxon>
        <taxon>Blattodea</taxon>
        <taxon>Blaberoidea</taxon>
        <taxon>Blaberidae</taxon>
        <taxon>Diplopterinae</taxon>
        <taxon>Diploptera</taxon>
    </lineage>
</organism>
<name>A0AAD8EH65_DIPPU</name>
<reference evidence="1" key="2">
    <citation type="submission" date="2023-05" db="EMBL/GenBank/DDBJ databases">
        <authorList>
            <person name="Fouks B."/>
        </authorList>
    </citation>
    <scope>NUCLEOTIDE SEQUENCE</scope>
    <source>
        <strain evidence="1">Stay&amp;Tobe</strain>
        <tissue evidence="1">Testes</tissue>
    </source>
</reference>
<feature type="non-terminal residue" evidence="1">
    <location>
        <position position="1"/>
    </location>
</feature>
<comment type="caution">
    <text evidence="1">The sequence shown here is derived from an EMBL/GenBank/DDBJ whole genome shotgun (WGS) entry which is preliminary data.</text>
</comment>
<keyword evidence="2" id="KW-1185">Reference proteome</keyword>
<dbReference type="AlphaFoldDB" id="A0AAD8EH65"/>
<evidence type="ECO:0000313" key="1">
    <source>
        <dbReference type="EMBL" id="KAJ9590006.1"/>
    </source>
</evidence>